<dbReference type="EMBL" id="JBHTEY010000004">
    <property type="protein sequence ID" value="MFC7614886.1"/>
    <property type="molecule type" value="Genomic_DNA"/>
</dbReference>
<feature type="region of interest" description="Disordered" evidence="1">
    <location>
        <begin position="55"/>
        <end position="83"/>
    </location>
</feature>
<accession>A0ABW2TQ26</accession>
<name>A0ABW2TQ26_9PSEU</name>
<evidence type="ECO:0000313" key="3">
    <source>
        <dbReference type="Proteomes" id="UP001596512"/>
    </source>
</evidence>
<protein>
    <submittedName>
        <fullName evidence="2">Uncharacterized protein</fullName>
    </submittedName>
</protein>
<comment type="caution">
    <text evidence="2">The sequence shown here is derived from an EMBL/GenBank/DDBJ whole genome shotgun (WGS) entry which is preliminary data.</text>
</comment>
<gene>
    <name evidence="2" type="ORF">ACFQV2_16545</name>
</gene>
<organism evidence="2 3">
    <name type="scientific">Actinokineospora soli</name>
    <dbReference type="NCBI Taxonomy" id="1048753"/>
    <lineage>
        <taxon>Bacteria</taxon>
        <taxon>Bacillati</taxon>
        <taxon>Actinomycetota</taxon>
        <taxon>Actinomycetes</taxon>
        <taxon>Pseudonocardiales</taxon>
        <taxon>Pseudonocardiaceae</taxon>
        <taxon>Actinokineospora</taxon>
    </lineage>
</organism>
<sequence length="83" mass="8021">MGEDEAVAGADARWGEVVEDLAGVLLELVEQVALGAAEVGALAGGVDEVDVAVDAAGDGGGEERTKSDRPSAAALTGRDAGGG</sequence>
<evidence type="ECO:0000256" key="1">
    <source>
        <dbReference type="SAM" id="MobiDB-lite"/>
    </source>
</evidence>
<evidence type="ECO:0000313" key="2">
    <source>
        <dbReference type="EMBL" id="MFC7614886.1"/>
    </source>
</evidence>
<keyword evidence="3" id="KW-1185">Reference proteome</keyword>
<reference evidence="3" key="1">
    <citation type="journal article" date="2019" name="Int. J. Syst. Evol. Microbiol.">
        <title>The Global Catalogue of Microorganisms (GCM) 10K type strain sequencing project: providing services to taxonomists for standard genome sequencing and annotation.</title>
        <authorList>
            <consortium name="The Broad Institute Genomics Platform"/>
            <consortium name="The Broad Institute Genome Sequencing Center for Infectious Disease"/>
            <person name="Wu L."/>
            <person name="Ma J."/>
        </authorList>
    </citation>
    <scope>NUCLEOTIDE SEQUENCE [LARGE SCALE GENOMIC DNA]</scope>
    <source>
        <strain evidence="3">JCM 17695</strain>
    </source>
</reference>
<proteinExistence type="predicted"/>
<dbReference type="Proteomes" id="UP001596512">
    <property type="component" value="Unassembled WGS sequence"/>
</dbReference>